<gene>
    <name evidence="2" type="ORF">D9619_004011</name>
</gene>
<organism evidence="2 3">
    <name type="scientific">Psilocybe cf. subviscida</name>
    <dbReference type="NCBI Taxonomy" id="2480587"/>
    <lineage>
        <taxon>Eukaryota</taxon>
        <taxon>Fungi</taxon>
        <taxon>Dikarya</taxon>
        <taxon>Basidiomycota</taxon>
        <taxon>Agaricomycotina</taxon>
        <taxon>Agaricomycetes</taxon>
        <taxon>Agaricomycetidae</taxon>
        <taxon>Agaricales</taxon>
        <taxon>Agaricineae</taxon>
        <taxon>Strophariaceae</taxon>
        <taxon>Psilocybe</taxon>
    </lineage>
</organism>
<name>A0A8H5F8Q0_9AGAR</name>
<reference evidence="2 3" key="1">
    <citation type="journal article" date="2020" name="ISME J.">
        <title>Uncovering the hidden diversity of litter-decomposition mechanisms in mushroom-forming fungi.</title>
        <authorList>
            <person name="Floudas D."/>
            <person name="Bentzer J."/>
            <person name="Ahren D."/>
            <person name="Johansson T."/>
            <person name="Persson P."/>
            <person name="Tunlid A."/>
        </authorList>
    </citation>
    <scope>NUCLEOTIDE SEQUENCE [LARGE SCALE GENOMIC DNA]</scope>
    <source>
        <strain evidence="2 3">CBS 101986</strain>
    </source>
</reference>
<evidence type="ECO:0000256" key="1">
    <source>
        <dbReference type="SAM" id="MobiDB-lite"/>
    </source>
</evidence>
<dbReference type="EMBL" id="JAACJJ010000014">
    <property type="protein sequence ID" value="KAF5327328.1"/>
    <property type="molecule type" value="Genomic_DNA"/>
</dbReference>
<comment type="caution">
    <text evidence="2">The sequence shown here is derived from an EMBL/GenBank/DDBJ whole genome shotgun (WGS) entry which is preliminary data.</text>
</comment>
<keyword evidence="3" id="KW-1185">Reference proteome</keyword>
<dbReference type="OrthoDB" id="2750929at2759"/>
<proteinExistence type="predicted"/>
<evidence type="ECO:0000313" key="3">
    <source>
        <dbReference type="Proteomes" id="UP000567179"/>
    </source>
</evidence>
<dbReference type="Proteomes" id="UP000567179">
    <property type="component" value="Unassembled WGS sequence"/>
</dbReference>
<accession>A0A8H5F8Q0</accession>
<protein>
    <submittedName>
        <fullName evidence="2">Uncharacterized protein</fullName>
    </submittedName>
</protein>
<feature type="compositionally biased region" description="Polar residues" evidence="1">
    <location>
        <begin position="727"/>
        <end position="743"/>
    </location>
</feature>
<dbReference type="AlphaFoldDB" id="A0A8H5F8Q0"/>
<sequence length="898" mass="101344">MASLQTLILAIRRISFAPQGWQSGRLSWKRHTSSQTVAQRKMPNRIPRIVSTLTPEKMVPAGQEIIDFSNLMRVVLTTRTGKMRITFTQGVPFPPRSTGVLYFHHIPSSDRNSQVRIRLCESIKRFPHGSDLLVKGNKPWNITVRRINALKSSYQPLLDIIKEEFGDTDVEFNHDVRTLSPDEMVFAGQAVFDVSGRKRLKCRIHPGMPQTSFRYHGSHPFPSNTRGVLYSTLDSTELRFRLCSKVEDFHAGPDLLLPNGKPWSREKMQRLLAEQWKRPINKNCISTLIPRNIISSGQKVINARSTGSIAVWVLAHNANGESTMDRVQIPGFSSEKVYNGVFYYHHAPGNDEQSQLRFRLCSTTAKFNDGEDAIGETGQTWHWPLERMKRASKTFQPILNLVREECGLLDSRTDVRRIGGPESTASRPATAIDVPPTSRKTFGIKNRILTLVPENLVSSGQKIIHRYPTSSIVVGVSSRGASAEPILHKIQMGEFSLNSVSDGVFYYHHVAGDDEQSQLRFRQCATIAGFDDGEDAKTKTGKTWKVSLAAIKGFLKYQPILNLIREDHHSLEIGTNALPRKKRIQPRHPFLPIGTLSPRKLVPLKQQILDISGLHDVFLNAAPTVRGRSKKYIRIDDSAPGKGASDGVPFPPDTVGVFYYKQSLTSPTQIGELRFRLCHDLAFFDRSEDLTFPAGDPWYIDVHQLCHDEQYRSLREILHREGLVEQNPHSESNGPANSNPQLKSQDDSVSIVPNVFQPFTLELSRDEHKFWLQADANKWVLLRVKGLFSSQKQSINASYMGRVVARFEPYPRDDNCPSDMKQPPLLALRFLEVLAPIQRISNEAFMKRPVPGKLHMVCPLSTDGAPSGEYRPWGFRNSDPENRKMLLGFVNNTAGMKS</sequence>
<evidence type="ECO:0000313" key="2">
    <source>
        <dbReference type="EMBL" id="KAF5327328.1"/>
    </source>
</evidence>
<feature type="region of interest" description="Disordered" evidence="1">
    <location>
        <begin position="726"/>
        <end position="745"/>
    </location>
</feature>